<keyword evidence="4" id="KW-1133">Transmembrane helix</keyword>
<dbReference type="InterPro" id="IPR029044">
    <property type="entry name" value="Nucleotide-diphossugar_trans"/>
</dbReference>
<evidence type="ECO:0000313" key="6">
    <source>
        <dbReference type="EMBL" id="SKD09878.1"/>
    </source>
</evidence>
<gene>
    <name evidence="6" type="ORF">SAMN05660461_5771</name>
</gene>
<dbReference type="SUPFAM" id="SSF53448">
    <property type="entry name" value="Nucleotide-diphospho-sugar transferases"/>
    <property type="match status" value="1"/>
</dbReference>
<dbReference type="GO" id="GO:0016757">
    <property type="term" value="F:glycosyltransferase activity"/>
    <property type="evidence" value="ECO:0007669"/>
    <property type="project" value="UniProtKB-KW"/>
</dbReference>
<dbReference type="Pfam" id="PF00535">
    <property type="entry name" value="Glycos_transf_2"/>
    <property type="match status" value="1"/>
</dbReference>
<evidence type="ECO:0000256" key="3">
    <source>
        <dbReference type="ARBA" id="ARBA00022679"/>
    </source>
</evidence>
<evidence type="ECO:0000259" key="5">
    <source>
        <dbReference type="Pfam" id="PF00535"/>
    </source>
</evidence>
<reference evidence="6 7" key="1">
    <citation type="submission" date="2017-02" db="EMBL/GenBank/DDBJ databases">
        <authorList>
            <person name="Peterson S.W."/>
        </authorList>
    </citation>
    <scope>NUCLEOTIDE SEQUENCE [LARGE SCALE GENOMIC DNA]</scope>
    <source>
        <strain evidence="6 7">DSM 18108</strain>
    </source>
</reference>
<evidence type="ECO:0000256" key="4">
    <source>
        <dbReference type="SAM" id="Phobius"/>
    </source>
</evidence>
<comment type="similarity">
    <text evidence="1">Belongs to the glycosyltransferase 2 family.</text>
</comment>
<evidence type="ECO:0000313" key="7">
    <source>
        <dbReference type="Proteomes" id="UP000190166"/>
    </source>
</evidence>
<keyword evidence="4" id="KW-0472">Membrane</keyword>
<organism evidence="6 7">
    <name type="scientific">Chitinophaga ginsengisegetis</name>
    <dbReference type="NCBI Taxonomy" id="393003"/>
    <lineage>
        <taxon>Bacteria</taxon>
        <taxon>Pseudomonadati</taxon>
        <taxon>Bacteroidota</taxon>
        <taxon>Chitinophagia</taxon>
        <taxon>Chitinophagales</taxon>
        <taxon>Chitinophagaceae</taxon>
        <taxon>Chitinophaga</taxon>
    </lineage>
</organism>
<keyword evidence="7" id="KW-1185">Reference proteome</keyword>
<keyword evidence="4" id="KW-0812">Transmembrane</keyword>
<feature type="domain" description="Glycosyltransferase 2-like" evidence="5">
    <location>
        <begin position="47"/>
        <end position="114"/>
    </location>
</feature>
<proteinExistence type="inferred from homology"/>
<dbReference type="Proteomes" id="UP000190166">
    <property type="component" value="Unassembled WGS sequence"/>
</dbReference>
<dbReference type="CDD" id="cd00761">
    <property type="entry name" value="Glyco_tranf_GTA_type"/>
    <property type="match status" value="1"/>
</dbReference>
<dbReference type="AlphaFoldDB" id="A0A1T5PBW9"/>
<name>A0A1T5PBW9_9BACT</name>
<feature type="transmembrane region" description="Helical" evidence="4">
    <location>
        <begin position="353"/>
        <end position="370"/>
    </location>
</feature>
<evidence type="ECO:0000256" key="1">
    <source>
        <dbReference type="ARBA" id="ARBA00006739"/>
    </source>
</evidence>
<keyword evidence="2" id="KW-0328">Glycosyltransferase</keyword>
<accession>A0A1T5PBW9</accession>
<dbReference type="STRING" id="393003.SAMN05660461_5771"/>
<dbReference type="PANTHER" id="PTHR43179:SF12">
    <property type="entry name" value="GALACTOFURANOSYLTRANSFERASE GLFT2"/>
    <property type="match status" value="1"/>
</dbReference>
<dbReference type="Gene3D" id="3.90.550.10">
    <property type="entry name" value="Spore Coat Polysaccharide Biosynthesis Protein SpsA, Chain A"/>
    <property type="match status" value="1"/>
</dbReference>
<evidence type="ECO:0000256" key="2">
    <source>
        <dbReference type="ARBA" id="ARBA00022676"/>
    </source>
</evidence>
<feature type="transmembrane region" description="Helical" evidence="4">
    <location>
        <begin position="251"/>
        <end position="277"/>
    </location>
</feature>
<dbReference type="PANTHER" id="PTHR43179">
    <property type="entry name" value="RHAMNOSYLTRANSFERASE WBBL"/>
    <property type="match status" value="1"/>
</dbReference>
<sequence>MKLTIDVVMPSFRLEEKYVLPVLRLPRPDNAVIKFYLMADNPDIVPAESIRALADNNDVFLYINEKNLGASGTRNRGISVSKGDWILFLDDDVTVTDDLLFRYAAAAAEHPDEIGFIGLIHFPPPPSDFARALMVNGNVNIFSVAANKPSFTWGATANIMVKRSAVGDVRFSTDYPKAGGGEDVDFFLHVRDRNNEQNFRSLPEAAVTHPWWDDGRANYKRPYRYGIGNSRLGKYNPNYTYRNLPNTPETVLFCGITALVLLFTAPGWVIPVLLFAVGSLPVELAATAVMIKKRFPGSSFGVMFHVTILKLVNDAGELWGKLTHGEFSRITERFDDTGTIKKNTFFKTNTYKIVKWVLYLLLLTLLIIIWRKP</sequence>
<dbReference type="EMBL" id="FUZZ01000005">
    <property type="protein sequence ID" value="SKD09878.1"/>
    <property type="molecule type" value="Genomic_DNA"/>
</dbReference>
<dbReference type="RefSeq" id="WP_079473015.1">
    <property type="nucleotide sequence ID" value="NZ_FUZZ01000005.1"/>
</dbReference>
<keyword evidence="3 6" id="KW-0808">Transferase</keyword>
<protein>
    <submittedName>
        <fullName evidence="6">Glycosyltransferase, GT2 family</fullName>
    </submittedName>
</protein>
<dbReference type="InterPro" id="IPR001173">
    <property type="entry name" value="Glyco_trans_2-like"/>
</dbReference>